<dbReference type="Proteomes" id="UP000183180">
    <property type="component" value="Unassembled WGS sequence"/>
</dbReference>
<dbReference type="AlphaFoldDB" id="A0A1H2K711"/>
<protein>
    <submittedName>
        <fullName evidence="1">Phage tail protein</fullName>
    </submittedName>
</protein>
<dbReference type="STRING" id="158898.SAMN04488548_1342926"/>
<reference evidence="1 2" key="1">
    <citation type="submission" date="2016-10" db="EMBL/GenBank/DDBJ databases">
        <authorList>
            <person name="de Groot N.N."/>
        </authorList>
    </citation>
    <scope>NUCLEOTIDE SEQUENCE [LARGE SCALE GENOMIC DNA]</scope>
    <source>
        <strain evidence="1 2">DSM 44215</strain>
    </source>
</reference>
<sequence length="286" mass="31982">MNNRAVLTDHTIVEWISPKGERVRLSGAKKTAPPELGAWLSTGGIDGIGHLDVKALFDAAARQWGEDYVGETLDHAELDVPLFILGANPDDFRRRVEHLRTLIRRHEVGWLAVYTNSTGWRWVAARLGYLKPTFPFDPSRTSAANFELMLIVEHPIPRAADHADSWKNTTNTGKGSVSIYPGPLWQAWPQFAFQGPGRLRLRYAGNDVDHPFTVLAGETILINTDEARPTIRSAKTGRNLWPLMKGRKYTHPVPEGEVTRVDITVTGGNANTELWVICRQQHEGLL</sequence>
<proteinExistence type="predicted"/>
<gene>
    <name evidence="1" type="ORF">SAMN04488548_1342926</name>
</gene>
<organism evidence="1 2">
    <name type="scientific">Gordonia westfalica</name>
    <dbReference type="NCBI Taxonomy" id="158898"/>
    <lineage>
        <taxon>Bacteria</taxon>
        <taxon>Bacillati</taxon>
        <taxon>Actinomycetota</taxon>
        <taxon>Actinomycetes</taxon>
        <taxon>Mycobacteriales</taxon>
        <taxon>Gordoniaceae</taxon>
        <taxon>Gordonia</taxon>
    </lineage>
</organism>
<name>A0A1H2K711_9ACTN</name>
<dbReference type="RefSeq" id="WP_074851519.1">
    <property type="nucleotide sequence ID" value="NZ_FNLM01000034.1"/>
</dbReference>
<dbReference type="OrthoDB" id="4407402at2"/>
<evidence type="ECO:0000313" key="1">
    <source>
        <dbReference type="EMBL" id="SDU64504.1"/>
    </source>
</evidence>
<accession>A0A1H2K711</accession>
<dbReference type="EMBL" id="FNLM01000034">
    <property type="protein sequence ID" value="SDU64504.1"/>
    <property type="molecule type" value="Genomic_DNA"/>
</dbReference>
<evidence type="ECO:0000313" key="2">
    <source>
        <dbReference type="Proteomes" id="UP000183180"/>
    </source>
</evidence>